<feature type="compositionally biased region" description="Polar residues" evidence="24">
    <location>
        <begin position="2037"/>
        <end position="2053"/>
    </location>
</feature>
<dbReference type="Gene3D" id="3.90.190.10">
    <property type="entry name" value="Protein tyrosine phosphatase superfamily"/>
    <property type="match status" value="1"/>
</dbReference>
<evidence type="ECO:0000256" key="25">
    <source>
        <dbReference type="SAM" id="Phobius"/>
    </source>
</evidence>
<keyword evidence="9" id="KW-0479">Metal-binding</keyword>
<keyword evidence="12" id="KW-0256">Endoplasmic reticulum</keyword>
<keyword evidence="5" id="KW-0813">Transport</keyword>
<feature type="region of interest" description="Disordered" evidence="24">
    <location>
        <begin position="1"/>
        <end position="40"/>
    </location>
</feature>
<organism evidence="30 31">
    <name type="scientific">Scophthalmus maximus</name>
    <name type="common">Turbot</name>
    <name type="synonym">Psetta maxima</name>
    <dbReference type="NCBI Taxonomy" id="52904"/>
    <lineage>
        <taxon>Eukaryota</taxon>
        <taxon>Metazoa</taxon>
        <taxon>Chordata</taxon>
        <taxon>Craniata</taxon>
        <taxon>Vertebrata</taxon>
        <taxon>Euteleostomi</taxon>
        <taxon>Actinopterygii</taxon>
        <taxon>Neopterygii</taxon>
        <taxon>Teleostei</taxon>
        <taxon>Neoteleostei</taxon>
        <taxon>Acanthomorphata</taxon>
        <taxon>Carangaria</taxon>
        <taxon>Pleuronectiformes</taxon>
        <taxon>Pleuronectoidei</taxon>
        <taxon>Scophthalmidae</taxon>
        <taxon>Scophthalmus</taxon>
    </lineage>
</organism>
<dbReference type="InterPro" id="IPR016024">
    <property type="entry name" value="ARM-type_fold"/>
</dbReference>
<dbReference type="Proteomes" id="UP000438429">
    <property type="component" value="Unassembled WGS sequence"/>
</dbReference>
<evidence type="ECO:0000259" key="28">
    <source>
        <dbReference type="PROSITE" id="PS50056"/>
    </source>
</evidence>
<keyword evidence="17" id="KW-0446">Lipid-binding</keyword>
<feature type="domain" description="C2" evidence="26">
    <location>
        <begin position="314"/>
        <end position="434"/>
    </location>
</feature>
<evidence type="ECO:0000256" key="14">
    <source>
        <dbReference type="ARBA" id="ARBA00022989"/>
    </source>
</evidence>
<dbReference type="InterPro" id="IPR029403">
    <property type="entry name" value="RESP18_dom"/>
</dbReference>
<dbReference type="GO" id="GO:0005886">
    <property type="term" value="C:plasma membrane"/>
    <property type="evidence" value="ECO:0007669"/>
    <property type="project" value="UniProtKB-SubCell"/>
</dbReference>
<evidence type="ECO:0000256" key="11">
    <source>
        <dbReference type="ARBA" id="ARBA00022737"/>
    </source>
</evidence>
<dbReference type="InterPro" id="IPR035892">
    <property type="entry name" value="C2_domain_sf"/>
</dbReference>
<dbReference type="Gene3D" id="2.60.40.150">
    <property type="entry name" value="C2 domain"/>
    <property type="match status" value="2"/>
</dbReference>
<dbReference type="Gene3D" id="1.25.10.10">
    <property type="entry name" value="Leucine-rich Repeat Variant"/>
    <property type="match status" value="1"/>
</dbReference>
<dbReference type="InterPro" id="IPR000008">
    <property type="entry name" value="C2_dom"/>
</dbReference>
<dbReference type="GO" id="GO:0030141">
    <property type="term" value="C:secretory granule"/>
    <property type="evidence" value="ECO:0007669"/>
    <property type="project" value="InterPro"/>
</dbReference>
<dbReference type="GO" id="GO:0030658">
    <property type="term" value="C:transport vesicle membrane"/>
    <property type="evidence" value="ECO:0007669"/>
    <property type="project" value="UniProtKB-SubCell"/>
</dbReference>
<dbReference type="FunFam" id="2.60.40.150:FF:000091">
    <property type="entry name" value="Extended synaptotagmin 2"/>
    <property type="match status" value="1"/>
</dbReference>
<evidence type="ECO:0000256" key="7">
    <source>
        <dbReference type="ARBA" id="ARBA00022553"/>
    </source>
</evidence>
<dbReference type="Pfam" id="PF00168">
    <property type="entry name" value="C2"/>
    <property type="match status" value="2"/>
</dbReference>
<dbReference type="GO" id="GO:0051046">
    <property type="term" value="P:regulation of secretion"/>
    <property type="evidence" value="ECO:0007669"/>
    <property type="project" value="TreeGrafter"/>
</dbReference>
<comment type="subcellular location">
    <subcellularLocation>
        <location evidence="1">Cell membrane</location>
        <topology evidence="1">Peripheral membrane protein</topology>
    </subcellularLocation>
    <subcellularLocation>
        <location evidence="2">Cytoplasmic vesicle</location>
        <location evidence="2">Secretory vesicle membrane</location>
        <topology evidence="2">Single-pass type I membrane protein</topology>
    </subcellularLocation>
    <subcellularLocation>
        <location evidence="3">Endoplasmic reticulum membrane</location>
        <topology evidence="3">Multi-pass membrane protein</topology>
    </subcellularLocation>
    <subcellularLocation>
        <location evidence="23">Synapse</location>
    </subcellularLocation>
</comment>
<dbReference type="Pfam" id="PF12422">
    <property type="entry name" value="Condensin2nSMC"/>
    <property type="match status" value="1"/>
</dbReference>
<dbReference type="PANTHER" id="PTHR46106:SF5">
    <property type="entry name" value="RECEPTOR-TYPE TYROSINE-PROTEIN PHOSPHATASE N2"/>
    <property type="match status" value="1"/>
</dbReference>
<evidence type="ECO:0000256" key="23">
    <source>
        <dbReference type="ARBA" id="ARBA00034103"/>
    </source>
</evidence>
<feature type="region of interest" description="Disordered" evidence="24">
    <location>
        <begin position="628"/>
        <end position="674"/>
    </location>
</feature>
<dbReference type="FunFam" id="2.60.40.150:FF:000025">
    <property type="entry name" value="Extended synaptotagmin 2"/>
    <property type="match status" value="1"/>
</dbReference>
<dbReference type="SMART" id="SM00239">
    <property type="entry name" value="C2"/>
    <property type="match status" value="2"/>
</dbReference>
<evidence type="ECO:0000256" key="24">
    <source>
        <dbReference type="SAM" id="MobiDB-lite"/>
    </source>
</evidence>
<dbReference type="InterPro" id="IPR029021">
    <property type="entry name" value="Prot-tyrosine_phosphatase-like"/>
</dbReference>
<dbReference type="EMBL" id="VEVO01000017">
    <property type="protein sequence ID" value="KAF0028005.1"/>
    <property type="molecule type" value="Genomic_DNA"/>
</dbReference>
<evidence type="ECO:0000256" key="5">
    <source>
        <dbReference type="ARBA" id="ARBA00022448"/>
    </source>
</evidence>
<keyword evidence="7" id="KW-0597">Phosphoprotein</keyword>
<dbReference type="PROSITE" id="PS50055">
    <property type="entry name" value="TYR_PHOSPHATASE_PTP"/>
    <property type="match status" value="1"/>
</dbReference>
<dbReference type="InterPro" id="IPR033522">
    <property type="entry name" value="IA-2/IA-2_beta"/>
</dbReference>
<dbReference type="PROSITE" id="PS50004">
    <property type="entry name" value="C2"/>
    <property type="match status" value="2"/>
</dbReference>
<dbReference type="PROSITE" id="PS51847">
    <property type="entry name" value="SMP"/>
    <property type="match status" value="1"/>
</dbReference>
<evidence type="ECO:0000256" key="22">
    <source>
        <dbReference type="ARBA" id="ARBA00025723"/>
    </source>
</evidence>
<evidence type="ECO:0000259" key="26">
    <source>
        <dbReference type="PROSITE" id="PS50004"/>
    </source>
</evidence>
<dbReference type="InterPro" id="IPR003595">
    <property type="entry name" value="Tyr_Pase_cat"/>
</dbReference>
<dbReference type="GO" id="GO:0005634">
    <property type="term" value="C:nucleus"/>
    <property type="evidence" value="ECO:0007669"/>
    <property type="project" value="InterPro"/>
</dbReference>
<dbReference type="GO" id="GO:0046872">
    <property type="term" value="F:metal ion binding"/>
    <property type="evidence" value="ECO:0007669"/>
    <property type="project" value="UniProtKB-KW"/>
</dbReference>
<keyword evidence="21" id="KW-0968">Cytoplasmic vesicle</keyword>
<dbReference type="SUPFAM" id="SSF49562">
    <property type="entry name" value="C2 domain (Calcium/lipid-binding domain, CaLB)"/>
    <property type="match status" value="2"/>
</dbReference>
<evidence type="ECO:0000256" key="13">
    <source>
        <dbReference type="ARBA" id="ARBA00022837"/>
    </source>
</evidence>
<dbReference type="SUPFAM" id="SSF48371">
    <property type="entry name" value="ARM repeat"/>
    <property type="match status" value="1"/>
</dbReference>
<dbReference type="SUPFAM" id="SSF52799">
    <property type="entry name" value="(Phosphotyrosine protein) phosphatases II"/>
    <property type="match status" value="1"/>
</dbReference>
<dbReference type="CDD" id="cd08391">
    <property type="entry name" value="C2A_C2C_Synaptotagmin_like"/>
    <property type="match status" value="1"/>
</dbReference>
<feature type="region of interest" description="Disordered" evidence="24">
    <location>
        <begin position="2028"/>
        <end position="2060"/>
    </location>
</feature>
<evidence type="ECO:0000313" key="31">
    <source>
        <dbReference type="Proteomes" id="UP000438429"/>
    </source>
</evidence>
<dbReference type="GO" id="GO:0045202">
    <property type="term" value="C:synapse"/>
    <property type="evidence" value="ECO:0007669"/>
    <property type="project" value="UniProtKB-SubCell"/>
</dbReference>
<evidence type="ECO:0000313" key="30">
    <source>
        <dbReference type="EMBL" id="KAF0028005.1"/>
    </source>
</evidence>
<dbReference type="InterPro" id="IPR038112">
    <property type="entry name" value="Receptor_IA-2_ectodomain_sf"/>
</dbReference>
<keyword evidence="14 25" id="KW-1133">Transmembrane helix</keyword>
<dbReference type="GO" id="GO:0061817">
    <property type="term" value="P:endoplasmic reticulum-plasma membrane tethering"/>
    <property type="evidence" value="ECO:0007669"/>
    <property type="project" value="InterPro"/>
</dbReference>
<feature type="domain" description="C2" evidence="26">
    <location>
        <begin position="459"/>
        <end position="605"/>
    </location>
</feature>
<accession>A0A6A4S6W5</accession>
<keyword evidence="6" id="KW-1003">Cell membrane</keyword>
<evidence type="ECO:0000256" key="16">
    <source>
        <dbReference type="ARBA" id="ARBA00023055"/>
    </source>
</evidence>
<dbReference type="GO" id="GO:0008289">
    <property type="term" value="F:lipid binding"/>
    <property type="evidence" value="ECO:0007669"/>
    <property type="project" value="UniProtKB-KW"/>
</dbReference>
<dbReference type="InterPro" id="IPR037749">
    <property type="entry name" value="Ext_Synaptotagmin_C2B"/>
</dbReference>
<proteinExistence type="inferred from homology"/>
<feature type="domain" description="Tyrosine specific protein phosphatases" evidence="28">
    <location>
        <begin position="2614"/>
        <end position="2686"/>
    </location>
</feature>
<keyword evidence="13" id="KW-0106">Calcium</keyword>
<dbReference type="Gene3D" id="3.30.70.2470">
    <property type="entry name" value="Protein-tyrosine phosphatase receptor IA-2 ectodomain"/>
    <property type="match status" value="1"/>
</dbReference>
<evidence type="ECO:0000256" key="18">
    <source>
        <dbReference type="ARBA" id="ARBA00023136"/>
    </source>
</evidence>
<evidence type="ECO:0000256" key="15">
    <source>
        <dbReference type="ARBA" id="ARBA00023018"/>
    </source>
</evidence>
<dbReference type="InterPro" id="IPR031468">
    <property type="entry name" value="SMP_LBD"/>
</dbReference>
<feature type="transmembrane region" description="Helical" evidence="25">
    <location>
        <begin position="2302"/>
        <end position="2326"/>
    </location>
</feature>
<keyword evidence="18 25" id="KW-0472">Membrane</keyword>
<dbReference type="PROSITE" id="PS00383">
    <property type="entry name" value="TYR_PHOSPHATASE_1"/>
    <property type="match status" value="1"/>
</dbReference>
<gene>
    <name evidence="30" type="ORF">F2P81_019092</name>
</gene>
<feature type="region of interest" description="Disordered" evidence="24">
    <location>
        <begin position="1801"/>
        <end position="1820"/>
    </location>
</feature>
<dbReference type="PROSITE" id="PS50056">
    <property type="entry name" value="TYR_PHOSPHATASE_2"/>
    <property type="match status" value="1"/>
</dbReference>
<dbReference type="PANTHER" id="PTHR46106">
    <property type="entry name" value="IA-2 PROTEIN TYROSINE PHOSPHATASE, ISOFORM C"/>
    <property type="match status" value="1"/>
</dbReference>
<dbReference type="SMART" id="SM01305">
    <property type="entry name" value="RESP18"/>
    <property type="match status" value="1"/>
</dbReference>
<evidence type="ECO:0000259" key="29">
    <source>
        <dbReference type="PROSITE" id="PS51847"/>
    </source>
</evidence>
<feature type="compositionally biased region" description="Basic and acidic residues" evidence="24">
    <location>
        <begin position="2367"/>
        <end position="2376"/>
    </location>
</feature>
<feature type="region of interest" description="Disordered" evidence="24">
    <location>
        <begin position="1843"/>
        <end position="1864"/>
    </location>
</feature>
<dbReference type="FunFam" id="3.90.190.10:FF:000017">
    <property type="entry name" value="receptor-type tyrosine-protein phosphatase-like N isoform X2"/>
    <property type="match status" value="1"/>
</dbReference>
<evidence type="ECO:0000256" key="19">
    <source>
        <dbReference type="ARBA" id="ARBA00023170"/>
    </source>
</evidence>
<feature type="compositionally biased region" description="Polar residues" evidence="24">
    <location>
        <begin position="9"/>
        <end position="18"/>
    </location>
</feature>
<evidence type="ECO:0000256" key="2">
    <source>
        <dbReference type="ARBA" id="ARBA00004212"/>
    </source>
</evidence>
<evidence type="ECO:0000256" key="1">
    <source>
        <dbReference type="ARBA" id="ARBA00004202"/>
    </source>
</evidence>
<comment type="similarity">
    <text evidence="4">Belongs to the extended synaptotagmin family.</text>
</comment>
<dbReference type="GO" id="GO:0006869">
    <property type="term" value="P:lipid transport"/>
    <property type="evidence" value="ECO:0007669"/>
    <property type="project" value="UniProtKB-KW"/>
</dbReference>
<dbReference type="InterPro" id="IPR024741">
    <property type="entry name" value="Condensin2_G2"/>
</dbReference>
<dbReference type="InterPro" id="IPR016130">
    <property type="entry name" value="Tyr_Pase_AS"/>
</dbReference>
<dbReference type="SMART" id="SM00194">
    <property type="entry name" value="PTPc"/>
    <property type="match status" value="1"/>
</dbReference>
<evidence type="ECO:0000256" key="10">
    <source>
        <dbReference type="ARBA" id="ARBA00022729"/>
    </source>
</evidence>
<dbReference type="InterPro" id="IPR000387">
    <property type="entry name" value="Tyr_Pase_dom"/>
</dbReference>
<dbReference type="InterPro" id="IPR039010">
    <property type="entry name" value="Synaptotagmin_SMP"/>
</dbReference>
<evidence type="ECO:0000256" key="20">
    <source>
        <dbReference type="ARBA" id="ARBA00023180"/>
    </source>
</evidence>
<dbReference type="SMART" id="SM00404">
    <property type="entry name" value="PTPc_motif"/>
    <property type="match status" value="1"/>
</dbReference>
<keyword evidence="16" id="KW-0445">Lipid transport</keyword>
<dbReference type="GO" id="GO:0035773">
    <property type="term" value="P:insulin secretion involved in cellular response to glucose stimulus"/>
    <property type="evidence" value="ECO:0007669"/>
    <property type="project" value="TreeGrafter"/>
</dbReference>
<evidence type="ECO:0000256" key="17">
    <source>
        <dbReference type="ARBA" id="ARBA00023121"/>
    </source>
</evidence>
<keyword evidence="11" id="KW-0677">Repeat</keyword>
<dbReference type="Pfam" id="PF00102">
    <property type="entry name" value="Y_phosphatase"/>
    <property type="match status" value="1"/>
</dbReference>
<evidence type="ECO:0000256" key="4">
    <source>
        <dbReference type="ARBA" id="ARBA00005867"/>
    </source>
</evidence>
<feature type="domain" description="Tyrosine-protein phosphatase" evidence="27">
    <location>
        <begin position="2435"/>
        <end position="2681"/>
    </location>
</feature>
<keyword evidence="10" id="KW-0732">Signal</keyword>
<feature type="compositionally biased region" description="Polar residues" evidence="24">
    <location>
        <begin position="638"/>
        <end position="653"/>
    </location>
</feature>
<evidence type="ECO:0008006" key="32">
    <source>
        <dbReference type="Google" id="ProtNLM"/>
    </source>
</evidence>
<comment type="caution">
    <text evidence="30">The sequence shown here is derived from an EMBL/GenBank/DDBJ whole genome shotgun (WGS) entry which is preliminary data.</text>
</comment>
<keyword evidence="19" id="KW-0675">Receptor</keyword>
<evidence type="ECO:0000256" key="21">
    <source>
        <dbReference type="ARBA" id="ARBA00023329"/>
    </source>
</evidence>
<sequence length="2728" mass="305626">MTAVRGAHSPSTSPASSKENGHIAPSPAQPSDNFAHLSAGNIPDDTPVSSTSELTQTWVDFAKTFVLIFPIYALGYFEFSFSWLLMGLAILFWWRRNTGGKHSRLSRALAFFEHEERSVKQSLTTSDLPPWVHFPDVERVEWLNKTVKQMWPYICQFVEKLFHETIEPAVKESNSHLSTFCFSKIDIGDKPLRVNGVKVYSENVDKRQIIMDLQISFVGNTEIDVDIKRYYCKAGIKSIQIHGVLRVVMEPLLGDMPLVGALSLFFLKKPLLDINWTGLTNLLDIPGLNGLSDSLIQDIIYSYLVLPNRVTIPLVGDVELAKLRFPMPKGVLRIHFLEAQDLEGKDKFLGGLIKGKSDPYGVLQIGNQLFQSKTVKESLHPKWNEVYEALVYEHSGQHLEIEVFDEDPDKDDFLGSLMIDLTELHKEQKVDEWFDLEEAPTGKLHLKLEWLSLLSTPEKLDQVLRSVRADRSLANDGLSSALLVIYLDSAKNLPSNLSDFTYDGLKQVSVFKALKCAKKTSTEPSPYVQFTVGHKTLESKIRYKTKEPLWEDCFSFLVHNPRRQEMEVEVKDDKHKCTLGNLTVPLSSLLVEEDMTLTQCFSLKNSGPCSTIKLKMALRILSLEKQVSSDQPSSVQVRKSSVPQPNTAPSQRQSASDSPLPPPTPPPPIDASTLTLQHRDGEPYSASPLRSISNLSTRMSSSQKHLPHKESTPSLASDISLPFATLELQQRLRQLQNGSASGQYPLGEVQLTVRHSSQRNKLIVVVHACRFTFTPKTESMSKREAFLDAACKENVEDFLHFIQLHKDKVEPFDVEEVVQEMPRDQRETLWGRLASLLQHFLQELPPERWEKGSEEGMEVESAEDPKRVMAVVDGVTLVALVSLKVLQDGDTYTALFEIAHKLHVVLVSLPIPEAALQLHIHTLCETWWKKGLKEKEQFGRTAFLISLQKSFILKKPGVEIQRLWSLHDVLLSVDYSSEDNKDIIDLLLQCFHRPIYIKHDDRFLVFLFSWNVDFIWVIHGTIKNQLEFYSKTITTHITEIYFRAWKKASGDFLEQIESACIQDIMQCAIFLQRASPVHAKVRQIVSYFHTRKGCHKVDKMLCNLYRPILWKALSAPNFEVRANATLLFTEAFPVHDPDQSHENIDEKIQRQLDTAMGLLEDPHPTVRSNATLGVCKILAKCWELLPPIIITDFLKKLVMELSADISSPDVRCSVFKCLTIVLDNALSHPLLEKLLPTLKYSLHDNSEKEKAKASRKVRIQEMVEAKPDVALAYLEHLFSHTSTREKGLALGQRPLKQLHTVLGNWKSVLYTHLSSTTDDLRSPSLETALKAFMLHGRLGAHLQHNASEGRDYLLSLEHMAVWVAEMVLPFLANNDGEDSKKSEPLAAEITESYLTLCRDVLLVGLGDETFKGQILHLCSLVLLSEAGYLCIPAVLPILKEVAGSYVPDDDSKQARENQEDHTTVILGVVANIFQKTIELLARHFRKEPEKGKQLCQSAVPGLTGFLQVAQTWDRAPLSGAFSTVFAVILVEKRHLLQKITHPEEVITPETVEDMPPLSSVLLSVILKSPAVSRAFLTEVSSSLESGAISSLYELAAVLHVLAVIKLTGQSKVGLKNAATSVQQQLHKHAVTLSDSRDIQGSSMDSLCRPILVAALAASLCSSPALADRKFGCSFEDELCAPYEFCVNDGVFGRCQDLASAHVYTYDISPSALQRLRILLQKMAHRGLTWQDDITQQVISRELSKLRNVPLRHQATPLRPPDRLISYSSRNLQQYLTGLGFLPQAKVDGQPGVQREGTNVQNEDFRSDGHSEPSWPKPQKGWKETTVYSLQEGAGQPPVTKVFTQSGEGRHPKLSTTYSNQDPGRSKLLSSHVERLLAGAPGTQQGSLGREGPWPKKLHYLSYIHPAQSEHAKLPSQEAFGSKPQRPNLDRLLVKAGSNRLTAKEPLSVMDERFIQNVANQLGRHSINMKTLMGTDLDQLAGVISGVMQEVDEVQPAVGAKAGLGATDSRGDMDGIRGPLTAMQLNQDQDLKSDEGQDPNQKETLTMKQQGQQIDSEDKEPVDKHAVFFSKLLDYLNLEPFGDAQEISIGPPAPLQKMVGLENVQSRTMQGQVPAPHRWEEKSVTVPAKEGSTLRLTGGAEGPDTQVDSEIERWMQGIQSPAGKMQLEEPQKKDMKVKTQLVHVGVKEYSSRGKDRHFGYIITGSDSLTTDQGLDLMERLAQRLNLHTADLTQLSVLGPALTFRVGANSKNVTTADLVEVAVQQKQTLEKETGMKIVEAGVSDRGSLTQIPVVKETRVESGQFLLLSVLCMLFILVVLAVSTTFFCVRQHSHLHMKEKLASLGTDTSTDATATYQELCRQRMAIRTSERVERPETLRHSRLNSVSSQFSDGPACSPSTRSSTSSWCEEPVPSNMDISTGHMILSYMEDHLKNKNRLEHEWEALCSYQAEPSACSVGQGEQNSKRNLSDAVVVYDHSRITLKAENNHGNSDYINASPIMDHDPRNPTYIASQGPLPSTVADFWQMVWESGCVVVVMLTPLSENGVRQCHHYWPDEGSDVYHIYEVNLVSEHIWCEDFLVRSFYLKNLQTNETRTVTQFHFLSWMDRGIPNSARTLLDFRRKVNKCYRGRSCPIIVHCSDGAGRSGTYILIDMVLNRMAKGAKEIDIAATLEHLRDQRAGMVQTKSCLVIITISETEHSNNDSSFRSYNHATVDLLQLKRKEVLMFSHVDI</sequence>
<evidence type="ECO:0000256" key="12">
    <source>
        <dbReference type="ARBA" id="ARBA00022824"/>
    </source>
</evidence>
<feature type="domain" description="SMP-LTD" evidence="29">
    <location>
        <begin position="136"/>
        <end position="315"/>
    </location>
</feature>
<feature type="compositionally biased region" description="Low complexity" evidence="24">
    <location>
        <begin position="628"/>
        <end position="637"/>
    </location>
</feature>
<dbReference type="Pfam" id="PF11548">
    <property type="entry name" value="Receptor_IA-2"/>
    <property type="match status" value="1"/>
</dbReference>
<name>A0A6A4S6W5_SCOMX</name>
<dbReference type="CDD" id="cd04050">
    <property type="entry name" value="C2B_Synaptotagmin-like"/>
    <property type="match status" value="1"/>
</dbReference>
<dbReference type="Pfam" id="PF14948">
    <property type="entry name" value="RESP18"/>
    <property type="match status" value="1"/>
</dbReference>
<dbReference type="PRINTS" id="PR00700">
    <property type="entry name" value="PRTYPHPHTASE"/>
</dbReference>
<feature type="compositionally biased region" description="Polar residues" evidence="24">
    <location>
        <begin position="1853"/>
        <end position="1862"/>
    </location>
</feature>
<evidence type="ECO:0000256" key="9">
    <source>
        <dbReference type="ARBA" id="ARBA00022723"/>
    </source>
</evidence>
<dbReference type="InterPro" id="IPR037733">
    <property type="entry name" value="Ext_Synaptotagmin_C2A"/>
</dbReference>
<feature type="compositionally biased region" description="Low complexity" evidence="24">
    <location>
        <begin position="2394"/>
        <end position="2403"/>
    </location>
</feature>
<comment type="similarity">
    <text evidence="22">Belongs to the protein-tyrosine phosphatase family. Receptor class 8 subfamily.</text>
</comment>
<dbReference type="Pfam" id="PF17047">
    <property type="entry name" value="SMP_LBD"/>
    <property type="match status" value="1"/>
</dbReference>
<feature type="region of interest" description="Disordered" evidence="24">
    <location>
        <begin position="696"/>
        <end position="715"/>
    </location>
</feature>
<evidence type="ECO:0000259" key="27">
    <source>
        <dbReference type="PROSITE" id="PS50055"/>
    </source>
</evidence>
<keyword evidence="15" id="KW-0770">Synapse</keyword>
<dbReference type="InterPro" id="IPR000242">
    <property type="entry name" value="PTP_cat"/>
</dbReference>
<evidence type="ECO:0000256" key="8">
    <source>
        <dbReference type="ARBA" id="ARBA00022692"/>
    </source>
</evidence>
<dbReference type="InterPro" id="IPR011989">
    <property type="entry name" value="ARM-like"/>
</dbReference>
<dbReference type="InterPro" id="IPR021613">
    <property type="entry name" value="Receptor_IA-2_dom"/>
</dbReference>
<keyword evidence="8 25" id="KW-0812">Transmembrane</keyword>
<keyword evidence="20" id="KW-0325">Glycoprotein</keyword>
<reference evidence="30 31" key="1">
    <citation type="submission" date="2019-06" db="EMBL/GenBank/DDBJ databases">
        <title>Draft genomes of female and male turbot (Scophthalmus maximus).</title>
        <authorList>
            <person name="Xu H."/>
            <person name="Xu X.-W."/>
            <person name="Shao C."/>
            <person name="Chen S."/>
        </authorList>
    </citation>
    <scope>NUCLEOTIDE SEQUENCE [LARGE SCALE GENOMIC DNA]</scope>
    <source>
        <strain evidence="30">Ysfricsl-2016a</strain>
        <tissue evidence="30">Blood</tissue>
    </source>
</reference>
<feature type="compositionally biased region" description="Pro residues" evidence="24">
    <location>
        <begin position="659"/>
        <end position="669"/>
    </location>
</feature>
<evidence type="ECO:0000256" key="6">
    <source>
        <dbReference type="ARBA" id="ARBA00022475"/>
    </source>
</evidence>
<dbReference type="GO" id="GO:0005789">
    <property type="term" value="C:endoplasmic reticulum membrane"/>
    <property type="evidence" value="ECO:0007669"/>
    <property type="project" value="UniProtKB-SubCell"/>
</dbReference>
<dbReference type="GO" id="GO:0004725">
    <property type="term" value="F:protein tyrosine phosphatase activity"/>
    <property type="evidence" value="ECO:0007669"/>
    <property type="project" value="InterPro"/>
</dbReference>
<feature type="transmembrane region" description="Helical" evidence="25">
    <location>
        <begin position="67"/>
        <end position="94"/>
    </location>
</feature>
<feature type="region of interest" description="Disordered" evidence="24">
    <location>
        <begin position="2367"/>
        <end position="2409"/>
    </location>
</feature>
<evidence type="ECO:0000256" key="3">
    <source>
        <dbReference type="ARBA" id="ARBA00004477"/>
    </source>
</evidence>
<protein>
    <recommendedName>
        <fullName evidence="32">Extended synaptotagmin-2</fullName>
    </recommendedName>
</protein>